<name>A0ACB9LQC2_9MYRT</name>
<keyword evidence="2" id="KW-1185">Reference proteome</keyword>
<gene>
    <name evidence="1" type="ORF">MLD38_037748</name>
</gene>
<dbReference type="EMBL" id="CM042890">
    <property type="protein sequence ID" value="KAI4312964.1"/>
    <property type="molecule type" value="Genomic_DNA"/>
</dbReference>
<reference evidence="2" key="1">
    <citation type="journal article" date="2023" name="Front. Plant Sci.">
        <title>Chromosomal-level genome assembly of Melastoma candidum provides insights into trichome evolution.</title>
        <authorList>
            <person name="Zhong Y."/>
            <person name="Wu W."/>
            <person name="Sun C."/>
            <person name="Zou P."/>
            <person name="Liu Y."/>
            <person name="Dai S."/>
            <person name="Zhou R."/>
        </authorList>
    </citation>
    <scope>NUCLEOTIDE SEQUENCE [LARGE SCALE GENOMIC DNA]</scope>
</reference>
<sequence length="108" mass="11897">MSRLRLLKFGRRKAIWGKEESPIRKTPAWIRGSFSIRRPTERRSVMGEFVAAGSRRRRPQKGSPQPPPSSPGQAGDGLPSGACWGRRSGTEQARESKEGLPGPPRCSS</sequence>
<protein>
    <submittedName>
        <fullName evidence="1">Uncharacterized protein</fullName>
    </submittedName>
</protein>
<accession>A0ACB9LQC2</accession>
<evidence type="ECO:0000313" key="1">
    <source>
        <dbReference type="EMBL" id="KAI4312964.1"/>
    </source>
</evidence>
<evidence type="ECO:0000313" key="2">
    <source>
        <dbReference type="Proteomes" id="UP001057402"/>
    </source>
</evidence>
<dbReference type="Proteomes" id="UP001057402">
    <property type="component" value="Chromosome 11"/>
</dbReference>
<comment type="caution">
    <text evidence="1">The sequence shown here is derived from an EMBL/GenBank/DDBJ whole genome shotgun (WGS) entry which is preliminary data.</text>
</comment>
<proteinExistence type="predicted"/>
<organism evidence="1 2">
    <name type="scientific">Melastoma candidum</name>
    <dbReference type="NCBI Taxonomy" id="119954"/>
    <lineage>
        <taxon>Eukaryota</taxon>
        <taxon>Viridiplantae</taxon>
        <taxon>Streptophyta</taxon>
        <taxon>Embryophyta</taxon>
        <taxon>Tracheophyta</taxon>
        <taxon>Spermatophyta</taxon>
        <taxon>Magnoliopsida</taxon>
        <taxon>eudicotyledons</taxon>
        <taxon>Gunneridae</taxon>
        <taxon>Pentapetalae</taxon>
        <taxon>rosids</taxon>
        <taxon>malvids</taxon>
        <taxon>Myrtales</taxon>
        <taxon>Melastomataceae</taxon>
        <taxon>Melastomatoideae</taxon>
        <taxon>Melastomateae</taxon>
        <taxon>Melastoma</taxon>
    </lineage>
</organism>